<dbReference type="HOGENOM" id="CLU_2929073_0_0_1"/>
<organism evidence="1 2">
    <name type="scientific">Pisolithus microcarpus 441</name>
    <dbReference type="NCBI Taxonomy" id="765257"/>
    <lineage>
        <taxon>Eukaryota</taxon>
        <taxon>Fungi</taxon>
        <taxon>Dikarya</taxon>
        <taxon>Basidiomycota</taxon>
        <taxon>Agaricomycotina</taxon>
        <taxon>Agaricomycetes</taxon>
        <taxon>Agaricomycetidae</taxon>
        <taxon>Boletales</taxon>
        <taxon>Sclerodermatineae</taxon>
        <taxon>Pisolithaceae</taxon>
        <taxon>Pisolithus</taxon>
    </lineage>
</organism>
<dbReference type="OrthoDB" id="2672904at2759"/>
<protein>
    <submittedName>
        <fullName evidence="1">Uncharacterized protein</fullName>
    </submittedName>
</protein>
<keyword evidence="2" id="KW-1185">Reference proteome</keyword>
<name>A0A0D0A5L2_9AGAM</name>
<dbReference type="Proteomes" id="UP000054018">
    <property type="component" value="Unassembled WGS sequence"/>
</dbReference>
<accession>A0A0D0A5L2</accession>
<evidence type="ECO:0000313" key="2">
    <source>
        <dbReference type="Proteomes" id="UP000054018"/>
    </source>
</evidence>
<dbReference type="EMBL" id="KN833696">
    <property type="protein sequence ID" value="KIK27348.1"/>
    <property type="molecule type" value="Genomic_DNA"/>
</dbReference>
<proteinExistence type="predicted"/>
<sequence length="61" mass="7047">PTLSHAIPAFELFTTTWEKMQQSNPHMALFIDAGLRKANSYYNQMDNTKAYVVLMCEFLCD</sequence>
<gene>
    <name evidence="1" type="ORF">PISMIDRAFT_92982</name>
</gene>
<reference evidence="2" key="2">
    <citation type="submission" date="2015-01" db="EMBL/GenBank/DDBJ databases">
        <title>Evolutionary Origins and Diversification of the Mycorrhizal Mutualists.</title>
        <authorList>
            <consortium name="DOE Joint Genome Institute"/>
            <consortium name="Mycorrhizal Genomics Consortium"/>
            <person name="Kohler A."/>
            <person name="Kuo A."/>
            <person name="Nagy L.G."/>
            <person name="Floudas D."/>
            <person name="Copeland A."/>
            <person name="Barry K.W."/>
            <person name="Cichocki N."/>
            <person name="Veneault-Fourrey C."/>
            <person name="LaButti K."/>
            <person name="Lindquist E.A."/>
            <person name="Lipzen A."/>
            <person name="Lundell T."/>
            <person name="Morin E."/>
            <person name="Murat C."/>
            <person name="Riley R."/>
            <person name="Ohm R."/>
            <person name="Sun H."/>
            <person name="Tunlid A."/>
            <person name="Henrissat B."/>
            <person name="Grigoriev I.V."/>
            <person name="Hibbett D.S."/>
            <person name="Martin F."/>
        </authorList>
    </citation>
    <scope>NUCLEOTIDE SEQUENCE [LARGE SCALE GENOMIC DNA]</scope>
    <source>
        <strain evidence="2">441</strain>
    </source>
</reference>
<feature type="non-terminal residue" evidence="1">
    <location>
        <position position="1"/>
    </location>
</feature>
<reference evidence="1 2" key="1">
    <citation type="submission" date="2014-04" db="EMBL/GenBank/DDBJ databases">
        <authorList>
            <consortium name="DOE Joint Genome Institute"/>
            <person name="Kuo A."/>
            <person name="Kohler A."/>
            <person name="Costa M.D."/>
            <person name="Nagy L.G."/>
            <person name="Floudas D."/>
            <person name="Copeland A."/>
            <person name="Barry K.W."/>
            <person name="Cichocki N."/>
            <person name="Veneault-Fourrey C."/>
            <person name="LaButti K."/>
            <person name="Lindquist E.A."/>
            <person name="Lipzen A."/>
            <person name="Lundell T."/>
            <person name="Morin E."/>
            <person name="Murat C."/>
            <person name="Sun H."/>
            <person name="Tunlid A."/>
            <person name="Henrissat B."/>
            <person name="Grigoriev I.V."/>
            <person name="Hibbett D.S."/>
            <person name="Martin F."/>
            <person name="Nordberg H.P."/>
            <person name="Cantor M.N."/>
            <person name="Hua S.X."/>
        </authorList>
    </citation>
    <scope>NUCLEOTIDE SEQUENCE [LARGE SCALE GENOMIC DNA]</scope>
    <source>
        <strain evidence="1 2">441</strain>
    </source>
</reference>
<dbReference type="AlphaFoldDB" id="A0A0D0A5L2"/>
<evidence type="ECO:0000313" key="1">
    <source>
        <dbReference type="EMBL" id="KIK27348.1"/>
    </source>
</evidence>